<sequence>MLQSIILCHVRLEAALPVLGELEASALGAHLGVYPKIEMPLENLSSQQDRFAALTAQLSQHLGCTALGVVNLEDDALLVWAYDQGRLVFRYDANPMYLGCRVCSYSSETVGAQIHGLDELCRLLGVPQHTQALRSWLVRRKGLGFLYEQERLEKIFGLLGLPLPKRL</sequence>
<gene>
    <name evidence="1" type="ORF">MHY01S_18630</name>
</gene>
<proteinExistence type="predicted"/>
<protein>
    <submittedName>
        <fullName evidence="1">Uncharacterized protein</fullName>
    </submittedName>
</protein>
<comment type="caution">
    <text evidence="1">The sequence shown here is derived from an EMBL/GenBank/DDBJ whole genome shotgun (WGS) entry which is preliminary data.</text>
</comment>
<dbReference type="OrthoDB" id="26299at2"/>
<organism evidence="1 2">
    <name type="scientific">Meiothermus hypogaeus NBRC 106114</name>
    <dbReference type="NCBI Taxonomy" id="1227553"/>
    <lineage>
        <taxon>Bacteria</taxon>
        <taxon>Thermotogati</taxon>
        <taxon>Deinococcota</taxon>
        <taxon>Deinococci</taxon>
        <taxon>Thermales</taxon>
        <taxon>Thermaceae</taxon>
        <taxon>Meiothermus</taxon>
    </lineage>
</organism>
<dbReference type="EMBL" id="BJXL01000057">
    <property type="protein sequence ID" value="GEM83697.1"/>
    <property type="molecule type" value="Genomic_DNA"/>
</dbReference>
<evidence type="ECO:0000313" key="1">
    <source>
        <dbReference type="EMBL" id="GEM83697.1"/>
    </source>
</evidence>
<evidence type="ECO:0000313" key="2">
    <source>
        <dbReference type="Proteomes" id="UP000321197"/>
    </source>
</evidence>
<accession>A0A511R2Z8</accession>
<name>A0A511R2Z8_9DEIN</name>
<dbReference type="AlphaFoldDB" id="A0A511R2Z8"/>
<reference evidence="1 2" key="1">
    <citation type="submission" date="2019-07" db="EMBL/GenBank/DDBJ databases">
        <title>Whole genome shotgun sequence of Meiothermus hypogaeus NBRC 106114.</title>
        <authorList>
            <person name="Hosoyama A."/>
            <person name="Uohara A."/>
            <person name="Ohji S."/>
            <person name="Ichikawa N."/>
        </authorList>
    </citation>
    <scope>NUCLEOTIDE SEQUENCE [LARGE SCALE GENOMIC DNA]</scope>
    <source>
        <strain evidence="1 2">NBRC 106114</strain>
    </source>
</reference>
<dbReference type="RefSeq" id="WP_119339756.1">
    <property type="nucleotide sequence ID" value="NZ_BJXL01000057.1"/>
</dbReference>
<dbReference type="Proteomes" id="UP000321197">
    <property type="component" value="Unassembled WGS sequence"/>
</dbReference>